<dbReference type="Proteomes" id="UP000309215">
    <property type="component" value="Unassembled WGS sequence"/>
</dbReference>
<sequence>MPTIELLRHGREMGARLAADLGEATRACIAVSRAEASALGVIALVGFVERGGELMLLAGLDGYGTETAMLRRFERMPGARCRIYHAWSGTAFLPRLYVLDIGPRRVVYVGSSDLAASGLSRDLAVNVRIEGSASEPELERPMRLFEELFWSELSWPLSYVFEAEYEALRAARRAAIERAPDPSAEARLGFAVAEKLGEQRGKASARRHLLVVTAKSYALCMQTKSFGRRRQAELDRYGKGDPFFFHVTGRGRGLRAMGMFTGETYRDEAPSIRGMDGGAPPFRKKFVVLGELGKEIRTRPILESLRPGAPKHWFNGFVQDSHTLSIEDFEALRGAFVSALAAEQGTSKANAG</sequence>
<protein>
    <recommendedName>
        <fullName evidence="3">Phospholipase D-like domain-containing protein</fullName>
    </recommendedName>
</protein>
<dbReference type="OrthoDB" id="5493234at2"/>
<dbReference type="EMBL" id="SSMQ01000034">
    <property type="protein sequence ID" value="TKD02408.1"/>
    <property type="molecule type" value="Genomic_DNA"/>
</dbReference>
<proteinExistence type="predicted"/>
<accession>A0A4U1J580</accession>
<keyword evidence="2" id="KW-1185">Reference proteome</keyword>
<evidence type="ECO:0000313" key="2">
    <source>
        <dbReference type="Proteomes" id="UP000309215"/>
    </source>
</evidence>
<evidence type="ECO:0000313" key="1">
    <source>
        <dbReference type="EMBL" id="TKD02408.1"/>
    </source>
</evidence>
<comment type="caution">
    <text evidence="1">The sequence shown here is derived from an EMBL/GenBank/DDBJ whole genome shotgun (WGS) entry which is preliminary data.</text>
</comment>
<organism evidence="1 2">
    <name type="scientific">Polyangium fumosum</name>
    <dbReference type="NCBI Taxonomy" id="889272"/>
    <lineage>
        <taxon>Bacteria</taxon>
        <taxon>Pseudomonadati</taxon>
        <taxon>Myxococcota</taxon>
        <taxon>Polyangia</taxon>
        <taxon>Polyangiales</taxon>
        <taxon>Polyangiaceae</taxon>
        <taxon>Polyangium</taxon>
    </lineage>
</organism>
<evidence type="ECO:0008006" key="3">
    <source>
        <dbReference type="Google" id="ProtNLM"/>
    </source>
</evidence>
<name>A0A4U1J580_9BACT</name>
<dbReference type="RefSeq" id="WP_136932214.1">
    <property type="nucleotide sequence ID" value="NZ_SSMQ01000034.1"/>
</dbReference>
<gene>
    <name evidence="1" type="ORF">E8A74_28340</name>
</gene>
<dbReference type="Gene3D" id="3.10.590.10">
    <property type="entry name" value="ph1033 like domains"/>
    <property type="match status" value="1"/>
</dbReference>
<reference evidence="1 2" key="1">
    <citation type="submission" date="2019-04" db="EMBL/GenBank/DDBJ databases">
        <authorList>
            <person name="Li Y."/>
            <person name="Wang J."/>
        </authorList>
    </citation>
    <scope>NUCLEOTIDE SEQUENCE [LARGE SCALE GENOMIC DNA]</scope>
    <source>
        <strain evidence="1 2">DSM 14668</strain>
    </source>
</reference>
<dbReference type="AlphaFoldDB" id="A0A4U1J580"/>